<keyword evidence="1" id="KW-0812">Transmembrane</keyword>
<gene>
    <name evidence="2" type="ORF">HNR15_001055</name>
</gene>
<name>A0A853DA29_9MICO</name>
<protein>
    <submittedName>
        <fullName evidence="2">Uncharacterized protein</fullName>
    </submittedName>
</protein>
<dbReference type="EMBL" id="JACCFW010000001">
    <property type="protein sequence ID" value="NYJ74092.1"/>
    <property type="molecule type" value="Genomic_DNA"/>
</dbReference>
<proteinExistence type="predicted"/>
<evidence type="ECO:0000256" key="1">
    <source>
        <dbReference type="SAM" id="Phobius"/>
    </source>
</evidence>
<accession>A0A853DA29</accession>
<sequence length="185" mass="20390">MLGPARIASSGPWAWSFLIGLSISIVVSLAWCALLARILHRRRTGAWKPQPGGRTAVQRAFRRHPGIALAVVTAIIAVACWGPLWPPDPAYHQWRLAHGTVYFTRKVRVDTGRETATYTVASMGDQNYALVANSSHRHIVSGDYLTMRCERVSRHVTPFAFECRVSGDSPNPEFASVLQQSGITP</sequence>
<comment type="caution">
    <text evidence="2">The sequence shown here is derived from an EMBL/GenBank/DDBJ whole genome shotgun (WGS) entry which is preliminary data.</text>
</comment>
<keyword evidence="3" id="KW-1185">Reference proteome</keyword>
<organism evidence="2 3">
    <name type="scientific">Allobranchiibius huperziae</name>
    <dbReference type="NCBI Taxonomy" id="1874116"/>
    <lineage>
        <taxon>Bacteria</taxon>
        <taxon>Bacillati</taxon>
        <taxon>Actinomycetota</taxon>
        <taxon>Actinomycetes</taxon>
        <taxon>Micrococcales</taxon>
        <taxon>Dermacoccaceae</taxon>
        <taxon>Allobranchiibius</taxon>
    </lineage>
</organism>
<dbReference type="AlphaFoldDB" id="A0A853DA29"/>
<evidence type="ECO:0000313" key="3">
    <source>
        <dbReference type="Proteomes" id="UP000571817"/>
    </source>
</evidence>
<evidence type="ECO:0000313" key="2">
    <source>
        <dbReference type="EMBL" id="NYJ74092.1"/>
    </source>
</evidence>
<keyword evidence="1" id="KW-0472">Membrane</keyword>
<dbReference type="Proteomes" id="UP000571817">
    <property type="component" value="Unassembled WGS sequence"/>
</dbReference>
<keyword evidence="1" id="KW-1133">Transmembrane helix</keyword>
<dbReference type="RefSeq" id="WP_179479742.1">
    <property type="nucleotide sequence ID" value="NZ_JACCFW010000001.1"/>
</dbReference>
<feature type="transmembrane region" description="Helical" evidence="1">
    <location>
        <begin position="67"/>
        <end position="85"/>
    </location>
</feature>
<feature type="transmembrane region" description="Helical" evidence="1">
    <location>
        <begin position="12"/>
        <end position="36"/>
    </location>
</feature>
<reference evidence="2 3" key="1">
    <citation type="submission" date="2020-07" db="EMBL/GenBank/DDBJ databases">
        <title>Sequencing the genomes of 1000 actinobacteria strains.</title>
        <authorList>
            <person name="Klenk H.-P."/>
        </authorList>
    </citation>
    <scope>NUCLEOTIDE SEQUENCE [LARGE SCALE GENOMIC DNA]</scope>
    <source>
        <strain evidence="2 3">DSM 29531</strain>
    </source>
</reference>